<dbReference type="KEGG" id="mhos:CXR34_08935"/>
<gene>
    <name evidence="2" type="ORF">CXR34_08935</name>
</gene>
<dbReference type="PANTHER" id="PTHR24094:SF15">
    <property type="entry name" value="AMP-DEPENDENT SYNTHETASE_LIGASE DOMAIN-CONTAINING PROTEIN-RELATED"/>
    <property type="match status" value="1"/>
</dbReference>
<proteinExistence type="predicted"/>
<evidence type="ECO:0000313" key="2">
    <source>
        <dbReference type="EMBL" id="AUG31158.1"/>
    </source>
</evidence>
<name>A0A2K9DRW9_9MICO</name>
<sequence length="245" mass="26249">MWVMYNGHWNAVISFTSAVFGQDAADGVDGFGNLSKDVGDDVIDYGSKLAEQIKNGETPTPNWASVGEALKGLPAVTGERRPNYQREAFGNGWLDTDGNGCDTRNDILARDLTDTKVDTDSCTVLSGTLADPYTASTIQFTRGAATSSKVQIDHIVPLALAWGEGAWKWTSAQREQFANDPMNLLAVDGPTNSAKSDKPISTWLPPSKTYHCTYVALYVAVHDKYKLAMSSSDSAAAAKLVSACG</sequence>
<organism evidence="2 3">
    <name type="scientific">Microbacterium hominis</name>
    <dbReference type="NCBI Taxonomy" id="162426"/>
    <lineage>
        <taxon>Bacteria</taxon>
        <taxon>Bacillati</taxon>
        <taxon>Actinomycetota</taxon>
        <taxon>Actinomycetes</taxon>
        <taxon>Micrococcales</taxon>
        <taxon>Microbacteriaceae</taxon>
        <taxon>Microbacterium</taxon>
    </lineage>
</organism>
<reference evidence="2 3" key="1">
    <citation type="submission" date="2017-12" db="EMBL/GenBank/DDBJ databases">
        <title>Isolation and characterization of estrogens degradatiion strain Microbacterium hominis SJTG1.</title>
        <authorList>
            <person name="Xiong W."/>
            <person name="Yin C."/>
            <person name="Zheng D."/>
            <person name="Liang R."/>
        </authorList>
    </citation>
    <scope>NUCLEOTIDE SEQUENCE [LARGE SCALE GENOMIC DNA]</scope>
    <source>
        <strain evidence="2 3">SJTG1</strain>
    </source>
</reference>
<dbReference type="Pfam" id="PF07510">
    <property type="entry name" value="GmrSD_C"/>
    <property type="match status" value="1"/>
</dbReference>
<dbReference type="EMBL" id="CP025299">
    <property type="protein sequence ID" value="AUG31158.1"/>
    <property type="molecule type" value="Genomic_DNA"/>
</dbReference>
<dbReference type="Proteomes" id="UP000233276">
    <property type="component" value="Chromosome"/>
</dbReference>
<feature type="domain" description="GmrSD restriction endonucleases C-terminal" evidence="1">
    <location>
        <begin position="102"/>
        <end position="229"/>
    </location>
</feature>
<accession>A0A2K9DRW9</accession>
<evidence type="ECO:0000259" key="1">
    <source>
        <dbReference type="Pfam" id="PF07510"/>
    </source>
</evidence>
<protein>
    <recommendedName>
        <fullName evidence="1">GmrSD restriction endonucleases C-terminal domain-containing protein</fullName>
    </recommendedName>
</protein>
<dbReference type="PANTHER" id="PTHR24094">
    <property type="entry name" value="SECRETED PROTEIN"/>
    <property type="match status" value="1"/>
</dbReference>
<dbReference type="InterPro" id="IPR011089">
    <property type="entry name" value="GmrSD_C"/>
</dbReference>
<evidence type="ECO:0000313" key="3">
    <source>
        <dbReference type="Proteomes" id="UP000233276"/>
    </source>
</evidence>
<dbReference type="AlphaFoldDB" id="A0A2K9DRW9"/>